<sequence>MNCTAFNLTPSSPFFPEKNSRLIARTRTHDFGFTGKRLKRCRMVAMATSLELELPLLPFSLNEVLVPSESKTLHLYEARYLGLLEEVERLEVGALVSIRGIGRVKIVKFVQADPYLKGVVIPVQDRVPDSVSKLHPKVMQVKEALYSLNSLEIKLKAPKEAQLQTRIANSLMWTEKELLLHCNEAFFPSLAERVSFAALQPISGSTESELLKLQQEKLRAMDLRDSFQRLDNSLEFVKDNISRVAAKLAIQSVEMQ</sequence>
<proteinExistence type="predicted"/>
<dbReference type="PANTHER" id="PTHR46732">
    <property type="entry name" value="ATP-DEPENDENT PROTEASE LA (LON) DOMAIN PROTEIN"/>
    <property type="match status" value="1"/>
</dbReference>
<dbReference type="InterPro" id="IPR015947">
    <property type="entry name" value="PUA-like_sf"/>
</dbReference>
<evidence type="ECO:0000313" key="1">
    <source>
        <dbReference type="EMBL" id="ONI35808.1"/>
    </source>
</evidence>
<dbReference type="Gramene" id="ONI35808">
    <property type="protein sequence ID" value="ONI35808"/>
    <property type="gene ID" value="PRUPE_1G555700"/>
</dbReference>
<dbReference type="SUPFAM" id="SSF88697">
    <property type="entry name" value="PUA domain-like"/>
    <property type="match status" value="1"/>
</dbReference>
<evidence type="ECO:0008006" key="3">
    <source>
        <dbReference type="Google" id="ProtNLM"/>
    </source>
</evidence>
<name>A0A251RIH3_PRUPE</name>
<dbReference type="PANTHER" id="PTHR46732:SF5">
    <property type="entry name" value="ATP-DEPENDENT PROTEASE LA (LON) DOMAIN PROTEIN"/>
    <property type="match status" value="1"/>
</dbReference>
<reference evidence="1 2" key="1">
    <citation type="journal article" date="2013" name="Nat. Genet.">
        <title>The high-quality draft genome of peach (Prunus persica) identifies unique patterns of genetic diversity, domestication and genome evolution.</title>
        <authorList>
            <consortium name="International Peach Genome Initiative"/>
            <person name="Verde I."/>
            <person name="Abbott A.G."/>
            <person name="Scalabrin S."/>
            <person name="Jung S."/>
            <person name="Shu S."/>
            <person name="Marroni F."/>
            <person name="Zhebentyayeva T."/>
            <person name="Dettori M.T."/>
            <person name="Grimwood J."/>
            <person name="Cattonaro F."/>
            <person name="Zuccolo A."/>
            <person name="Rossini L."/>
            <person name="Jenkins J."/>
            <person name="Vendramin E."/>
            <person name="Meisel L.A."/>
            <person name="Decroocq V."/>
            <person name="Sosinski B."/>
            <person name="Prochnik S."/>
            <person name="Mitros T."/>
            <person name="Policriti A."/>
            <person name="Cipriani G."/>
            <person name="Dondini L."/>
            <person name="Ficklin S."/>
            <person name="Goodstein D.M."/>
            <person name="Xuan P."/>
            <person name="Del Fabbro C."/>
            <person name="Aramini V."/>
            <person name="Copetti D."/>
            <person name="Gonzalez S."/>
            <person name="Horner D.S."/>
            <person name="Falchi R."/>
            <person name="Lucas S."/>
            <person name="Mica E."/>
            <person name="Maldonado J."/>
            <person name="Lazzari B."/>
            <person name="Bielenberg D."/>
            <person name="Pirona R."/>
            <person name="Miculan M."/>
            <person name="Barakat A."/>
            <person name="Testolin R."/>
            <person name="Stella A."/>
            <person name="Tartarini S."/>
            <person name="Tonutti P."/>
            <person name="Arus P."/>
            <person name="Orellana A."/>
            <person name="Wells C."/>
            <person name="Main D."/>
            <person name="Vizzotto G."/>
            <person name="Silva H."/>
            <person name="Salamini F."/>
            <person name="Schmutz J."/>
            <person name="Morgante M."/>
            <person name="Rokhsar D.S."/>
        </authorList>
    </citation>
    <scope>NUCLEOTIDE SEQUENCE [LARGE SCALE GENOMIC DNA]</scope>
    <source>
        <strain evidence="2">cv. Nemared</strain>
    </source>
</reference>
<protein>
    <recommendedName>
        <fullName evidence="3">Lon N-terminal domain-containing protein</fullName>
    </recommendedName>
</protein>
<accession>A0A251RIH3</accession>
<dbReference type="Proteomes" id="UP000006882">
    <property type="component" value="Chromosome G1"/>
</dbReference>
<evidence type="ECO:0000313" key="2">
    <source>
        <dbReference type="Proteomes" id="UP000006882"/>
    </source>
</evidence>
<keyword evidence="2" id="KW-1185">Reference proteome</keyword>
<dbReference type="EMBL" id="CM007651">
    <property type="protein sequence ID" value="ONI35808.1"/>
    <property type="molecule type" value="Genomic_DNA"/>
</dbReference>
<gene>
    <name evidence="1" type="ORF">PRUPE_1G555700</name>
</gene>
<dbReference type="AlphaFoldDB" id="A0A251RIH3"/>
<organism evidence="1 2">
    <name type="scientific">Prunus persica</name>
    <name type="common">Peach</name>
    <name type="synonym">Amygdalus persica</name>
    <dbReference type="NCBI Taxonomy" id="3760"/>
    <lineage>
        <taxon>Eukaryota</taxon>
        <taxon>Viridiplantae</taxon>
        <taxon>Streptophyta</taxon>
        <taxon>Embryophyta</taxon>
        <taxon>Tracheophyta</taxon>
        <taxon>Spermatophyta</taxon>
        <taxon>Magnoliopsida</taxon>
        <taxon>eudicotyledons</taxon>
        <taxon>Gunneridae</taxon>
        <taxon>Pentapetalae</taxon>
        <taxon>rosids</taxon>
        <taxon>fabids</taxon>
        <taxon>Rosales</taxon>
        <taxon>Rosaceae</taxon>
        <taxon>Amygdaloideae</taxon>
        <taxon>Amygdaleae</taxon>
        <taxon>Prunus</taxon>
    </lineage>
</organism>